<dbReference type="Gene3D" id="3.10.350.10">
    <property type="entry name" value="LysM domain"/>
    <property type="match status" value="2"/>
</dbReference>
<feature type="chain" id="PRO_5025372306" description="LysM domain-containing protein" evidence="3">
    <location>
        <begin position="19"/>
        <end position="233"/>
    </location>
</feature>
<dbReference type="InterPro" id="IPR018392">
    <property type="entry name" value="LysM"/>
</dbReference>
<keyword evidence="6" id="KW-1185">Reference proteome</keyword>
<gene>
    <name evidence="5" type="ORF">EI97DRAFT_447481</name>
</gene>
<evidence type="ECO:0000256" key="3">
    <source>
        <dbReference type="SAM" id="SignalP"/>
    </source>
</evidence>
<dbReference type="GeneID" id="54553271"/>
<dbReference type="SMART" id="SM00257">
    <property type="entry name" value="LysM"/>
    <property type="match status" value="1"/>
</dbReference>
<keyword evidence="2" id="KW-0843">Virulence</keyword>
<dbReference type="OrthoDB" id="2281372at2759"/>
<dbReference type="AlphaFoldDB" id="A0A6A6JZA0"/>
<proteinExistence type="predicted"/>
<evidence type="ECO:0000256" key="2">
    <source>
        <dbReference type="ARBA" id="ARBA00023026"/>
    </source>
</evidence>
<dbReference type="PANTHER" id="PTHR34997">
    <property type="entry name" value="AM15"/>
    <property type="match status" value="1"/>
</dbReference>
<organism evidence="5 6">
    <name type="scientific">Westerdykella ornata</name>
    <dbReference type="NCBI Taxonomy" id="318751"/>
    <lineage>
        <taxon>Eukaryota</taxon>
        <taxon>Fungi</taxon>
        <taxon>Dikarya</taxon>
        <taxon>Ascomycota</taxon>
        <taxon>Pezizomycotina</taxon>
        <taxon>Dothideomycetes</taxon>
        <taxon>Pleosporomycetidae</taxon>
        <taxon>Pleosporales</taxon>
        <taxon>Sporormiaceae</taxon>
        <taxon>Westerdykella</taxon>
    </lineage>
</organism>
<protein>
    <recommendedName>
        <fullName evidence="4">LysM domain-containing protein</fullName>
    </recommendedName>
</protein>
<evidence type="ECO:0000313" key="6">
    <source>
        <dbReference type="Proteomes" id="UP000800097"/>
    </source>
</evidence>
<feature type="signal peptide" evidence="3">
    <location>
        <begin position="1"/>
        <end position="18"/>
    </location>
</feature>
<dbReference type="PANTHER" id="PTHR34997:SF18">
    <property type="entry name" value="LYSM DOMAIN-CONTAINING PROTEIN"/>
    <property type="match status" value="1"/>
</dbReference>
<evidence type="ECO:0000256" key="1">
    <source>
        <dbReference type="ARBA" id="ARBA00022669"/>
    </source>
</evidence>
<keyword evidence="3" id="KW-0732">Signal</keyword>
<keyword evidence="1" id="KW-0147">Chitin-binding</keyword>
<name>A0A6A6JZA0_WESOR</name>
<dbReference type="CDD" id="cd00118">
    <property type="entry name" value="LysM"/>
    <property type="match status" value="2"/>
</dbReference>
<dbReference type="GO" id="GO:0008061">
    <property type="term" value="F:chitin binding"/>
    <property type="evidence" value="ECO:0007669"/>
    <property type="project" value="UniProtKB-KW"/>
</dbReference>
<dbReference type="SUPFAM" id="SSF54106">
    <property type="entry name" value="LysM domain"/>
    <property type="match status" value="1"/>
</dbReference>
<reference evidence="5" key="1">
    <citation type="journal article" date="2020" name="Stud. Mycol.">
        <title>101 Dothideomycetes genomes: a test case for predicting lifestyles and emergence of pathogens.</title>
        <authorList>
            <person name="Haridas S."/>
            <person name="Albert R."/>
            <person name="Binder M."/>
            <person name="Bloem J."/>
            <person name="Labutti K."/>
            <person name="Salamov A."/>
            <person name="Andreopoulos B."/>
            <person name="Baker S."/>
            <person name="Barry K."/>
            <person name="Bills G."/>
            <person name="Bluhm B."/>
            <person name="Cannon C."/>
            <person name="Castanera R."/>
            <person name="Culley D."/>
            <person name="Daum C."/>
            <person name="Ezra D."/>
            <person name="Gonzalez J."/>
            <person name="Henrissat B."/>
            <person name="Kuo A."/>
            <person name="Liang C."/>
            <person name="Lipzen A."/>
            <person name="Lutzoni F."/>
            <person name="Magnuson J."/>
            <person name="Mondo S."/>
            <person name="Nolan M."/>
            <person name="Ohm R."/>
            <person name="Pangilinan J."/>
            <person name="Park H.-J."/>
            <person name="Ramirez L."/>
            <person name="Alfaro M."/>
            <person name="Sun H."/>
            <person name="Tritt A."/>
            <person name="Yoshinaga Y."/>
            <person name="Zwiers L.-H."/>
            <person name="Turgeon B."/>
            <person name="Goodwin S."/>
            <person name="Spatafora J."/>
            <person name="Crous P."/>
            <person name="Grigoriev I."/>
        </authorList>
    </citation>
    <scope>NUCLEOTIDE SEQUENCE</scope>
    <source>
        <strain evidence="5">CBS 379.55</strain>
    </source>
</reference>
<evidence type="ECO:0000313" key="5">
    <source>
        <dbReference type="EMBL" id="KAF2281535.1"/>
    </source>
</evidence>
<dbReference type="Pfam" id="PF01476">
    <property type="entry name" value="LysM"/>
    <property type="match status" value="2"/>
</dbReference>
<evidence type="ECO:0000259" key="4">
    <source>
        <dbReference type="PROSITE" id="PS51782"/>
    </source>
</evidence>
<sequence>MRSTTIFALGLFLGHASATARLSIRGVDCDFAIATDSGATCQKFNTDINCPDLDTGKPYCVMGTVNNNSPTTGQPPSTTLRKSTISKAPTTTKAFTTTANASSVSPTMPGLAGNLCTIANKHGISVAQFMSWNTYINARINLWLDYYVCVHVPGAATTTKQTPQPTNTPSGPTPQMPNIVANCNRFYKVKSGDSCWSIYTNAGITLNQFLSWNKAVDSSCSNLWLDYYVCVGV</sequence>
<dbReference type="PROSITE" id="PS51782">
    <property type="entry name" value="LYSM"/>
    <property type="match status" value="2"/>
</dbReference>
<feature type="domain" description="LysM" evidence="4">
    <location>
        <begin position="185"/>
        <end position="231"/>
    </location>
</feature>
<accession>A0A6A6JZA0</accession>
<feature type="domain" description="LysM" evidence="4">
    <location>
        <begin position="103"/>
        <end position="150"/>
    </location>
</feature>
<dbReference type="InterPro" id="IPR036779">
    <property type="entry name" value="LysM_dom_sf"/>
</dbReference>
<dbReference type="RefSeq" id="XP_033659072.1">
    <property type="nucleotide sequence ID" value="XM_033800096.1"/>
</dbReference>
<dbReference type="Proteomes" id="UP000800097">
    <property type="component" value="Unassembled WGS sequence"/>
</dbReference>
<dbReference type="InterPro" id="IPR052210">
    <property type="entry name" value="LysM1-like"/>
</dbReference>
<dbReference type="EMBL" id="ML986484">
    <property type="protein sequence ID" value="KAF2281535.1"/>
    <property type="molecule type" value="Genomic_DNA"/>
</dbReference>